<dbReference type="EMBL" id="JAFJYH010000440">
    <property type="protein sequence ID" value="KAG4411783.1"/>
    <property type="molecule type" value="Genomic_DNA"/>
</dbReference>
<accession>A0A8H7T3W3</accession>
<dbReference type="InterPro" id="IPR002347">
    <property type="entry name" value="SDR_fam"/>
</dbReference>
<name>A0A8H7T3W3_9HELO</name>
<evidence type="ECO:0000259" key="2">
    <source>
        <dbReference type="Pfam" id="PF08659"/>
    </source>
</evidence>
<dbReference type="InterPro" id="IPR036291">
    <property type="entry name" value="NAD(P)-bd_dom_sf"/>
</dbReference>
<keyword evidence="1" id="KW-0560">Oxidoreductase</keyword>
<dbReference type="AlphaFoldDB" id="A0A8H7T3W3"/>
<keyword evidence="4" id="KW-1185">Reference proteome</keyword>
<evidence type="ECO:0000313" key="4">
    <source>
        <dbReference type="Proteomes" id="UP000664132"/>
    </source>
</evidence>
<dbReference type="Pfam" id="PF08659">
    <property type="entry name" value="KR"/>
    <property type="match status" value="1"/>
</dbReference>
<gene>
    <name evidence="3" type="ORF">IFR04_015089</name>
</gene>
<dbReference type="PANTHER" id="PTHR43157">
    <property type="entry name" value="PHOSPHATIDYLINOSITOL-GLYCAN BIOSYNTHESIS CLASS F PROTEIN-RELATED"/>
    <property type="match status" value="1"/>
</dbReference>
<feature type="domain" description="Ketoreductase (KR)" evidence="2">
    <location>
        <begin position="30"/>
        <end position="74"/>
    </location>
</feature>
<proteinExistence type="predicted"/>
<dbReference type="SUPFAM" id="SSF51735">
    <property type="entry name" value="NAD(P)-binding Rossmann-fold domains"/>
    <property type="match status" value="1"/>
</dbReference>
<protein>
    <recommendedName>
        <fullName evidence="2">Ketoreductase (KR) domain-containing protein</fullName>
    </recommendedName>
</protein>
<dbReference type="OrthoDB" id="542013at2759"/>
<dbReference type="InterPro" id="IPR013968">
    <property type="entry name" value="PKS_KR"/>
</dbReference>
<dbReference type="PANTHER" id="PTHR43157:SF31">
    <property type="entry name" value="PHOSPHATIDYLINOSITOL-GLYCAN BIOSYNTHESIS CLASS F PROTEIN"/>
    <property type="match status" value="1"/>
</dbReference>
<organism evidence="3 4">
    <name type="scientific">Cadophora malorum</name>
    <dbReference type="NCBI Taxonomy" id="108018"/>
    <lineage>
        <taxon>Eukaryota</taxon>
        <taxon>Fungi</taxon>
        <taxon>Dikarya</taxon>
        <taxon>Ascomycota</taxon>
        <taxon>Pezizomycotina</taxon>
        <taxon>Leotiomycetes</taxon>
        <taxon>Helotiales</taxon>
        <taxon>Ploettnerulaceae</taxon>
        <taxon>Cadophora</taxon>
    </lineage>
</organism>
<evidence type="ECO:0000256" key="1">
    <source>
        <dbReference type="ARBA" id="ARBA00023002"/>
    </source>
</evidence>
<dbReference type="GO" id="GO:0016491">
    <property type="term" value="F:oxidoreductase activity"/>
    <property type="evidence" value="ECO:0007669"/>
    <property type="project" value="UniProtKB-KW"/>
</dbReference>
<reference evidence="3" key="1">
    <citation type="submission" date="2021-02" db="EMBL/GenBank/DDBJ databases">
        <title>Genome sequence Cadophora malorum strain M34.</title>
        <authorList>
            <person name="Stefanovic E."/>
            <person name="Vu D."/>
            <person name="Scully C."/>
            <person name="Dijksterhuis J."/>
            <person name="Roader J."/>
            <person name="Houbraken J."/>
        </authorList>
    </citation>
    <scope>NUCLEOTIDE SEQUENCE</scope>
    <source>
        <strain evidence="3">M34</strain>
    </source>
</reference>
<dbReference type="Gene3D" id="3.40.50.720">
    <property type="entry name" value="NAD(P)-binding Rossmann-like Domain"/>
    <property type="match status" value="2"/>
</dbReference>
<comment type="caution">
    <text evidence="3">The sequence shown here is derived from an EMBL/GenBank/DDBJ whole genome shotgun (WGS) entry which is preliminary data.</text>
</comment>
<dbReference type="Proteomes" id="UP000664132">
    <property type="component" value="Unassembled WGS sequence"/>
</dbReference>
<evidence type="ECO:0000313" key="3">
    <source>
        <dbReference type="EMBL" id="KAG4411783.1"/>
    </source>
</evidence>
<dbReference type="PRINTS" id="PR00081">
    <property type="entry name" value="GDHRDH"/>
</dbReference>
<sequence>MPSIAEVRQYLGGQIFGKPFVPKVDLSGKTYVMTGGNTGLGLECAKHLANLKAAKVILACRNIEKGEKAKKSILDMHPSPKPQLRSSKWIKVTSTGLETVTFERTEGYENSLTVNVISTVMLSVLALPKLKETAKVNGAHTNLVIVGSMQHVFAPSAQLDVKDGRSIFEMCEKEIAERLDGGAKERSPVVVNCVNPGWCGTELSRYYDKGRFVGAIFAMIGRTAEAGSRTLVHSVTAGPESHGQYLSECLVKTESSFVRSKEGDRIQKRLWRELFEIIERLCPGATSAVC</sequence>